<keyword evidence="3 6" id="KW-0597">Phosphoprotein</keyword>
<dbReference type="Pfam" id="PF00072">
    <property type="entry name" value="Response_reg"/>
    <property type="match status" value="1"/>
</dbReference>
<gene>
    <name evidence="9" type="ORF">A176_005970</name>
</gene>
<dbReference type="EC" id="2.7.13.3" evidence="2"/>
<dbReference type="SMART" id="SM00388">
    <property type="entry name" value="HisKA"/>
    <property type="match status" value="1"/>
</dbReference>
<dbReference type="RefSeq" id="WP_002638360.1">
    <property type="nucleotide sequence ID" value="NZ_CP012109.1"/>
</dbReference>
<evidence type="ECO:0000256" key="2">
    <source>
        <dbReference type="ARBA" id="ARBA00012438"/>
    </source>
</evidence>
<dbReference type="SUPFAM" id="SSF47384">
    <property type="entry name" value="Homodimeric domain of signal transducing histidine kinase"/>
    <property type="match status" value="1"/>
</dbReference>
<dbReference type="PROSITE" id="PS50110">
    <property type="entry name" value="RESPONSE_REGULATORY"/>
    <property type="match status" value="1"/>
</dbReference>
<dbReference type="OrthoDB" id="5342753at2"/>
<dbReference type="CDD" id="cd00082">
    <property type="entry name" value="HisKA"/>
    <property type="match status" value="1"/>
</dbReference>
<dbReference type="eggNOG" id="COG2205">
    <property type="taxonomic scope" value="Bacteria"/>
</dbReference>
<name>A0A0H4X5D6_9BACT</name>
<evidence type="ECO:0000256" key="1">
    <source>
        <dbReference type="ARBA" id="ARBA00000085"/>
    </source>
</evidence>
<dbReference type="Gene3D" id="3.40.50.2300">
    <property type="match status" value="1"/>
</dbReference>
<dbReference type="InterPro" id="IPR036890">
    <property type="entry name" value="HATPase_C_sf"/>
</dbReference>
<dbReference type="Gene3D" id="1.10.287.130">
    <property type="match status" value="1"/>
</dbReference>
<proteinExistence type="predicted"/>
<evidence type="ECO:0000259" key="7">
    <source>
        <dbReference type="PROSITE" id="PS50109"/>
    </source>
</evidence>
<evidence type="ECO:0000313" key="9">
    <source>
        <dbReference type="EMBL" id="AKQ69058.1"/>
    </source>
</evidence>
<dbReference type="EMBL" id="CP012109">
    <property type="protein sequence ID" value="AKQ69058.1"/>
    <property type="molecule type" value="Genomic_DNA"/>
</dbReference>
<keyword evidence="5" id="KW-0418">Kinase</keyword>
<dbReference type="SUPFAM" id="SSF52172">
    <property type="entry name" value="CheY-like"/>
    <property type="match status" value="1"/>
</dbReference>
<reference evidence="9 10" key="1">
    <citation type="journal article" date="2016" name="PLoS ONE">
        <title>Complete Genome Sequence and Comparative Genomics of a Novel Myxobacterium Myxococcus hansupus.</title>
        <authorList>
            <person name="Sharma G."/>
            <person name="Narwani T."/>
            <person name="Subramanian S."/>
        </authorList>
    </citation>
    <scope>NUCLEOTIDE SEQUENCE [LARGE SCALE GENOMIC DNA]</scope>
    <source>
        <strain evidence="10">mixupus</strain>
    </source>
</reference>
<evidence type="ECO:0000256" key="6">
    <source>
        <dbReference type="PROSITE-ProRule" id="PRU00169"/>
    </source>
</evidence>
<dbReference type="Proteomes" id="UP000009026">
    <property type="component" value="Chromosome"/>
</dbReference>
<dbReference type="Pfam" id="PF00512">
    <property type="entry name" value="HisKA"/>
    <property type="match status" value="1"/>
</dbReference>
<dbReference type="PATRIC" id="fig|1297742.4.peg.6063"/>
<dbReference type="InterPro" id="IPR036097">
    <property type="entry name" value="HisK_dim/P_sf"/>
</dbReference>
<dbReference type="AlphaFoldDB" id="A0A0H4X5D6"/>
<dbReference type="SMART" id="SM00387">
    <property type="entry name" value="HATPase_c"/>
    <property type="match status" value="1"/>
</dbReference>
<evidence type="ECO:0000256" key="3">
    <source>
        <dbReference type="ARBA" id="ARBA00022553"/>
    </source>
</evidence>
<dbReference type="InterPro" id="IPR005467">
    <property type="entry name" value="His_kinase_dom"/>
</dbReference>
<evidence type="ECO:0000313" key="10">
    <source>
        <dbReference type="Proteomes" id="UP000009026"/>
    </source>
</evidence>
<dbReference type="KEGG" id="mym:A176_005970"/>
<dbReference type="CDD" id="cd00156">
    <property type="entry name" value="REC"/>
    <property type="match status" value="1"/>
</dbReference>
<dbReference type="FunFam" id="3.30.565.10:FF:000006">
    <property type="entry name" value="Sensor histidine kinase WalK"/>
    <property type="match status" value="1"/>
</dbReference>
<dbReference type="InterPro" id="IPR003594">
    <property type="entry name" value="HATPase_dom"/>
</dbReference>
<dbReference type="SMART" id="SM00448">
    <property type="entry name" value="REC"/>
    <property type="match status" value="1"/>
</dbReference>
<feature type="domain" description="Response regulatory" evidence="8">
    <location>
        <begin position="6"/>
        <end position="125"/>
    </location>
</feature>
<dbReference type="InterPro" id="IPR011006">
    <property type="entry name" value="CheY-like_superfamily"/>
</dbReference>
<dbReference type="InterPro" id="IPR003661">
    <property type="entry name" value="HisK_dim/P_dom"/>
</dbReference>
<keyword evidence="10" id="KW-1185">Reference proteome</keyword>
<dbReference type="Pfam" id="PF02518">
    <property type="entry name" value="HATPase_c"/>
    <property type="match status" value="1"/>
</dbReference>
<feature type="modified residue" description="4-aspartylphosphate" evidence="6">
    <location>
        <position position="58"/>
    </location>
</feature>
<comment type="catalytic activity">
    <reaction evidence="1">
        <text>ATP + protein L-histidine = ADP + protein N-phospho-L-histidine.</text>
        <dbReference type="EC" id="2.7.13.3"/>
    </reaction>
</comment>
<evidence type="ECO:0000256" key="5">
    <source>
        <dbReference type="ARBA" id="ARBA00022777"/>
    </source>
</evidence>
<protein>
    <recommendedName>
        <fullName evidence="2">histidine kinase</fullName>
        <ecNumber evidence="2">2.7.13.3</ecNumber>
    </recommendedName>
</protein>
<dbReference type="SUPFAM" id="SSF55874">
    <property type="entry name" value="ATPase domain of HSP90 chaperone/DNA topoisomerase II/histidine kinase"/>
    <property type="match status" value="1"/>
</dbReference>
<dbReference type="PRINTS" id="PR00344">
    <property type="entry name" value="BCTRLSENSOR"/>
</dbReference>
<dbReference type="GO" id="GO:0000155">
    <property type="term" value="F:phosphorelay sensor kinase activity"/>
    <property type="evidence" value="ECO:0007669"/>
    <property type="project" value="InterPro"/>
</dbReference>
<dbReference type="PROSITE" id="PS50109">
    <property type="entry name" value="HIS_KIN"/>
    <property type="match status" value="1"/>
</dbReference>
<dbReference type="PANTHER" id="PTHR43547:SF2">
    <property type="entry name" value="HYBRID SIGNAL TRANSDUCTION HISTIDINE KINASE C"/>
    <property type="match status" value="1"/>
</dbReference>
<evidence type="ECO:0000256" key="4">
    <source>
        <dbReference type="ARBA" id="ARBA00022679"/>
    </source>
</evidence>
<sequence length="398" mass="43454">MSQVLRVLLVDDSPADRFAVRRALERDEEQSWTLEAVSSAEEALARILSQSPDVVLVDFHLPGMTGLEMLRELQAQERAPLPAMVMLTGSGNERVAVDAMKSGAQDYLVKDTYSAERLRRCLKAAVDTVRMTRELEERRAQTERAERAAREALAVRDELFSLATHDLKGPLQIMTLNAQLLQRQLAKSELGAAQVSRLEHITRAAHRMGELIDQFLDATRSEEKPLNREPMDLLALVRSKVHALEASGRHHFVLHAEGGDFTGAWDTRALERVLENLLGNAVKYSAEGTTVTVTLASEAGNPVGHVSVQVEDQGMGIPAEDLPFVFERFRRGRNVSPGVTGSGVGLASARRLVVLHGGTIQVESQEGRGATFIVRLPRAASLLEAPGADVLPATSSTP</sequence>
<dbReference type="CDD" id="cd00075">
    <property type="entry name" value="HATPase"/>
    <property type="match status" value="1"/>
</dbReference>
<feature type="domain" description="Histidine kinase" evidence="7">
    <location>
        <begin position="162"/>
        <end position="380"/>
    </location>
</feature>
<dbReference type="STRING" id="1297742.A176_005970"/>
<dbReference type="Gene3D" id="3.30.565.10">
    <property type="entry name" value="Histidine kinase-like ATPase, C-terminal domain"/>
    <property type="match status" value="1"/>
</dbReference>
<keyword evidence="4" id="KW-0808">Transferase</keyword>
<dbReference type="PANTHER" id="PTHR43547">
    <property type="entry name" value="TWO-COMPONENT HISTIDINE KINASE"/>
    <property type="match status" value="1"/>
</dbReference>
<dbReference type="InterPro" id="IPR004358">
    <property type="entry name" value="Sig_transdc_His_kin-like_C"/>
</dbReference>
<accession>A0A0H4X5D6</accession>
<dbReference type="InterPro" id="IPR001789">
    <property type="entry name" value="Sig_transdc_resp-reg_receiver"/>
</dbReference>
<organism evidence="9 10">
    <name type="scientific">Pseudomyxococcus hansupus</name>
    <dbReference type="NCBI Taxonomy" id="1297742"/>
    <lineage>
        <taxon>Bacteria</taxon>
        <taxon>Pseudomonadati</taxon>
        <taxon>Myxococcota</taxon>
        <taxon>Myxococcia</taxon>
        <taxon>Myxococcales</taxon>
        <taxon>Cystobacterineae</taxon>
        <taxon>Myxococcaceae</taxon>
        <taxon>Pseudomyxococcus</taxon>
    </lineage>
</organism>
<evidence type="ECO:0000259" key="8">
    <source>
        <dbReference type="PROSITE" id="PS50110"/>
    </source>
</evidence>